<reference evidence="4 5" key="1">
    <citation type="submission" date="2016-10" db="EMBL/GenBank/DDBJ databases">
        <authorList>
            <person name="de Groot N.N."/>
        </authorList>
    </citation>
    <scope>NUCLEOTIDE SEQUENCE [LARGE SCALE GENOMIC DNA]</scope>
    <source>
        <strain evidence="4 5">KHGC13</strain>
    </source>
</reference>
<gene>
    <name evidence="4" type="ORF">SAMN05216508_10394</name>
</gene>
<sequence>MRGSIDPGEKNNIIVVYDDILFSAPPGPDGAARPLLLSVMMESGWRDAKRVYRPEDPEEDVSRKPCILWFPGGGWTHVERNFMNGEMAFLARAGYVVVSVSYRTSAQAHLPGQLEDAASALRFLGEHAGEYRIDRSRIGVMGRSAGAYFAVWLGLNEMLPGTGEMPGRDGLPAVRACCDLFGPVDLERLIDYELSPNAFPKSRVSRPKDSHAGKLLGLNGSEPPEEIRRMAREMSPLHHITDRMCPLLILHGDNDPVVPAEISGDRMYDAVRAAGLENRAEYLTVRHGGHGSREFFQEETRERILDFFGRTLGCEV</sequence>
<keyword evidence="1" id="KW-0378">Hydrolase</keyword>
<dbReference type="PANTHER" id="PTHR48081:SF13">
    <property type="entry name" value="ALPHA_BETA HYDROLASE"/>
    <property type="match status" value="1"/>
</dbReference>
<dbReference type="Pfam" id="PF20434">
    <property type="entry name" value="BD-FAE"/>
    <property type="match status" value="1"/>
</dbReference>
<evidence type="ECO:0000313" key="4">
    <source>
        <dbReference type="EMBL" id="SFU38660.1"/>
    </source>
</evidence>
<evidence type="ECO:0000313" key="5">
    <source>
        <dbReference type="Proteomes" id="UP000198817"/>
    </source>
</evidence>
<protein>
    <submittedName>
        <fullName evidence="4">Acetyl esterase/lipase</fullName>
    </submittedName>
</protein>
<dbReference type="RefSeq" id="WP_090470104.1">
    <property type="nucleotide sequence ID" value="NZ_FOWF01000003.1"/>
</dbReference>
<dbReference type="OrthoDB" id="24847at2"/>
<proteinExistence type="predicted"/>
<dbReference type="InterPro" id="IPR029058">
    <property type="entry name" value="AB_hydrolase_fold"/>
</dbReference>
<accession>A0A1I7FR51</accession>
<dbReference type="InterPro" id="IPR050300">
    <property type="entry name" value="GDXG_lipolytic_enzyme"/>
</dbReference>
<evidence type="ECO:0000256" key="2">
    <source>
        <dbReference type="SAM" id="MobiDB-lite"/>
    </source>
</evidence>
<name>A0A1I7FR51_9FIRM</name>
<feature type="domain" description="BD-FAE-like" evidence="3">
    <location>
        <begin position="57"/>
        <end position="263"/>
    </location>
</feature>
<dbReference type="EMBL" id="FPBT01000003">
    <property type="protein sequence ID" value="SFU38660.1"/>
    <property type="molecule type" value="Genomic_DNA"/>
</dbReference>
<keyword evidence="5" id="KW-1185">Reference proteome</keyword>
<organism evidence="4 5">
    <name type="scientific">Eubacterium pyruvativorans</name>
    <dbReference type="NCBI Taxonomy" id="155865"/>
    <lineage>
        <taxon>Bacteria</taxon>
        <taxon>Bacillati</taxon>
        <taxon>Bacillota</taxon>
        <taxon>Clostridia</taxon>
        <taxon>Eubacteriales</taxon>
        <taxon>Eubacteriaceae</taxon>
        <taxon>Eubacterium</taxon>
    </lineage>
</organism>
<evidence type="ECO:0000256" key="1">
    <source>
        <dbReference type="ARBA" id="ARBA00022801"/>
    </source>
</evidence>
<dbReference type="PANTHER" id="PTHR48081">
    <property type="entry name" value="AB HYDROLASE SUPERFAMILY PROTEIN C4A8.06C"/>
    <property type="match status" value="1"/>
</dbReference>
<dbReference type="InterPro" id="IPR049492">
    <property type="entry name" value="BD-FAE-like_dom"/>
</dbReference>
<dbReference type="STRING" id="155865.SAMN05216515_10394"/>
<dbReference type="GO" id="GO:0016787">
    <property type="term" value="F:hydrolase activity"/>
    <property type="evidence" value="ECO:0007669"/>
    <property type="project" value="UniProtKB-KW"/>
</dbReference>
<dbReference type="AlphaFoldDB" id="A0A1I7FR51"/>
<feature type="region of interest" description="Disordered" evidence="2">
    <location>
        <begin position="201"/>
        <end position="222"/>
    </location>
</feature>
<dbReference type="Gene3D" id="3.40.50.1820">
    <property type="entry name" value="alpha/beta hydrolase"/>
    <property type="match status" value="1"/>
</dbReference>
<dbReference type="SUPFAM" id="SSF53474">
    <property type="entry name" value="alpha/beta-Hydrolases"/>
    <property type="match status" value="1"/>
</dbReference>
<dbReference type="Proteomes" id="UP000198817">
    <property type="component" value="Unassembled WGS sequence"/>
</dbReference>
<evidence type="ECO:0000259" key="3">
    <source>
        <dbReference type="Pfam" id="PF20434"/>
    </source>
</evidence>